<dbReference type="Proteomes" id="UP001303115">
    <property type="component" value="Unassembled WGS sequence"/>
</dbReference>
<keyword evidence="3" id="KW-1185">Reference proteome</keyword>
<protein>
    <recommendedName>
        <fullName evidence="1">NWD NACHT-NTPase N-terminal domain-containing protein</fullName>
    </recommendedName>
</protein>
<evidence type="ECO:0000259" key="1">
    <source>
        <dbReference type="Pfam" id="PF17100"/>
    </source>
</evidence>
<proteinExistence type="predicted"/>
<name>A0AAN6SLI9_9PEZI</name>
<sequence>MDEINRKTWKLRFGSNEFLVKDLAQPALGAINRVNEYITGALAANPYTSIAWAGVSLLIPLLLNPSKQASSLASSLDHITSLIAQSRMWEELYTTGTVLYATLSYVEYKNALELLYKEVLKFQVSSYCYYSDNAAFRVGRDAVKWDD</sequence>
<reference evidence="3" key="1">
    <citation type="journal article" date="2023" name="Mol. Phylogenet. Evol.">
        <title>Genome-scale phylogeny and comparative genomics of the fungal order Sordariales.</title>
        <authorList>
            <person name="Hensen N."/>
            <person name="Bonometti L."/>
            <person name="Westerberg I."/>
            <person name="Brannstrom I.O."/>
            <person name="Guillou S."/>
            <person name="Cros-Aarteil S."/>
            <person name="Calhoun S."/>
            <person name="Haridas S."/>
            <person name="Kuo A."/>
            <person name="Mondo S."/>
            <person name="Pangilinan J."/>
            <person name="Riley R."/>
            <person name="LaButti K."/>
            <person name="Andreopoulos B."/>
            <person name="Lipzen A."/>
            <person name="Chen C."/>
            <person name="Yan M."/>
            <person name="Daum C."/>
            <person name="Ng V."/>
            <person name="Clum A."/>
            <person name="Steindorff A."/>
            <person name="Ohm R.A."/>
            <person name="Martin F."/>
            <person name="Silar P."/>
            <person name="Natvig D.O."/>
            <person name="Lalanne C."/>
            <person name="Gautier V."/>
            <person name="Ament-Velasquez S.L."/>
            <person name="Kruys A."/>
            <person name="Hutchinson M.I."/>
            <person name="Powell A.J."/>
            <person name="Barry K."/>
            <person name="Miller A.N."/>
            <person name="Grigoriev I.V."/>
            <person name="Debuchy R."/>
            <person name="Gladieux P."/>
            <person name="Hiltunen Thoren M."/>
            <person name="Johannesson H."/>
        </authorList>
    </citation>
    <scope>NUCLEOTIDE SEQUENCE [LARGE SCALE GENOMIC DNA]</scope>
    <source>
        <strain evidence="3">CBS 284.82</strain>
    </source>
</reference>
<comment type="caution">
    <text evidence="2">The sequence shown here is derived from an EMBL/GenBank/DDBJ whole genome shotgun (WGS) entry which is preliminary data.</text>
</comment>
<organism evidence="2 3">
    <name type="scientific">Parachaetomium inaequale</name>
    <dbReference type="NCBI Taxonomy" id="2588326"/>
    <lineage>
        <taxon>Eukaryota</taxon>
        <taxon>Fungi</taxon>
        <taxon>Dikarya</taxon>
        <taxon>Ascomycota</taxon>
        <taxon>Pezizomycotina</taxon>
        <taxon>Sordariomycetes</taxon>
        <taxon>Sordariomycetidae</taxon>
        <taxon>Sordariales</taxon>
        <taxon>Chaetomiaceae</taxon>
        <taxon>Parachaetomium</taxon>
    </lineage>
</organism>
<dbReference type="AlphaFoldDB" id="A0AAN6SLI9"/>
<evidence type="ECO:0000313" key="2">
    <source>
        <dbReference type="EMBL" id="KAK4031768.1"/>
    </source>
</evidence>
<accession>A0AAN6SLI9</accession>
<evidence type="ECO:0000313" key="3">
    <source>
        <dbReference type="Proteomes" id="UP001303115"/>
    </source>
</evidence>
<feature type="domain" description="NWD NACHT-NTPase N-terminal" evidence="1">
    <location>
        <begin position="20"/>
        <end position="147"/>
    </location>
</feature>
<dbReference type="Pfam" id="PF17100">
    <property type="entry name" value="NACHT_N"/>
    <property type="match status" value="1"/>
</dbReference>
<gene>
    <name evidence="2" type="ORF">C8A01DRAFT_41782</name>
</gene>
<dbReference type="EMBL" id="MU854704">
    <property type="protein sequence ID" value="KAK4031768.1"/>
    <property type="molecule type" value="Genomic_DNA"/>
</dbReference>
<dbReference type="InterPro" id="IPR031359">
    <property type="entry name" value="NACHT_N"/>
</dbReference>